<dbReference type="InterPro" id="IPR011333">
    <property type="entry name" value="SKP1/BTB/POZ_sf"/>
</dbReference>
<protein>
    <recommendedName>
        <fullName evidence="2">BTB domain-containing protein</fullName>
    </recommendedName>
</protein>
<dbReference type="InParanoid" id="A0A162PZE1"/>
<organism evidence="3 4">
    <name type="scientific">Phycomyces blakesleeanus (strain ATCC 8743b / DSM 1359 / FGSC 10004 / NBRC 33097 / NRRL 1555)</name>
    <dbReference type="NCBI Taxonomy" id="763407"/>
    <lineage>
        <taxon>Eukaryota</taxon>
        <taxon>Fungi</taxon>
        <taxon>Fungi incertae sedis</taxon>
        <taxon>Mucoromycota</taxon>
        <taxon>Mucoromycotina</taxon>
        <taxon>Mucoromycetes</taxon>
        <taxon>Mucorales</taxon>
        <taxon>Phycomycetaceae</taxon>
        <taxon>Phycomyces</taxon>
    </lineage>
</organism>
<dbReference type="InterPro" id="IPR000210">
    <property type="entry name" value="BTB/POZ_dom"/>
</dbReference>
<dbReference type="InterPro" id="IPR003131">
    <property type="entry name" value="T1-type_BTB"/>
</dbReference>
<dbReference type="GO" id="GO:0051260">
    <property type="term" value="P:protein homooligomerization"/>
    <property type="evidence" value="ECO:0007669"/>
    <property type="project" value="InterPro"/>
</dbReference>
<evidence type="ECO:0000256" key="1">
    <source>
        <dbReference type="SAM" id="MobiDB-lite"/>
    </source>
</evidence>
<dbReference type="OrthoDB" id="2414723at2759"/>
<evidence type="ECO:0000313" key="3">
    <source>
        <dbReference type="EMBL" id="OAD77417.1"/>
    </source>
</evidence>
<dbReference type="STRING" id="763407.A0A162PZE1"/>
<dbReference type="RefSeq" id="XP_018295457.1">
    <property type="nucleotide sequence ID" value="XM_018439082.1"/>
</dbReference>
<dbReference type="EMBL" id="KV440974">
    <property type="protein sequence ID" value="OAD77417.1"/>
    <property type="molecule type" value="Genomic_DNA"/>
</dbReference>
<evidence type="ECO:0000313" key="4">
    <source>
        <dbReference type="Proteomes" id="UP000077315"/>
    </source>
</evidence>
<feature type="region of interest" description="Disordered" evidence="1">
    <location>
        <begin position="64"/>
        <end position="102"/>
    </location>
</feature>
<sequence length="497" mass="56238">MLFPLVLSCLEKPVLDTSLQFTGGLEMFNLDYNLPLGDVSFFNEPLPDDFFRFVADDQPNSSSIATISPDINSGKSAGTTPQSTSVTYTESPKPTKRQKVDADPLDTTAHTIVVGGKPFRLSWESLKSDGPDNYFTLHFQKHKTRVMHIDRSASTFESIVQHLRGYYIRPKDDVENQALLNDARYYGLKRLDKILREYLNVNVGGRVFRLPWDLFQKDGKQNFFNGPLMDSLYAPHHEPGSSERPPVYIDRDPDIFADLVHLLRGYTLSIRDEAHRRNLLRDAQYYVFRQLTDKLMCSHVVVDNFSPTPIQEVSLHLKDIRVAQLQIPATLGRTTEVLSSCANTWTKCQVQYKHQDRSQSLVVQLSNVCAEIHSLKGILLVWPARDPSRDKLAKVGQSLKVANGVCERLYLHPDCGLVVDGQEIDSLANINHELWKKCENSKGCPSDCSALRLGINRMLCGLHIVDGALMLCAVRLEAVCSRRQLNRQRPFLPNSNQ</sequence>
<name>A0A162PZE1_PHYB8</name>
<evidence type="ECO:0000259" key="2">
    <source>
        <dbReference type="SMART" id="SM00225"/>
    </source>
</evidence>
<dbReference type="PANTHER" id="PTHR31758">
    <property type="entry name" value="BTB/POZ DOMAIN-CONTAINING PROTEIN YLR108C"/>
    <property type="match status" value="1"/>
</dbReference>
<proteinExistence type="predicted"/>
<dbReference type="VEuPathDB" id="FungiDB:PHYBLDRAFT_185487"/>
<dbReference type="Pfam" id="PF02214">
    <property type="entry name" value="BTB_2"/>
    <property type="match status" value="2"/>
</dbReference>
<dbReference type="SMART" id="SM00225">
    <property type="entry name" value="BTB"/>
    <property type="match status" value="1"/>
</dbReference>
<dbReference type="Gene3D" id="3.30.710.10">
    <property type="entry name" value="Potassium Channel Kv1.1, Chain A"/>
    <property type="match status" value="2"/>
</dbReference>
<reference evidence="4" key="1">
    <citation type="submission" date="2015-06" db="EMBL/GenBank/DDBJ databases">
        <title>Expansion of signal transduction pathways in fungi by whole-genome duplication.</title>
        <authorList>
            <consortium name="DOE Joint Genome Institute"/>
            <person name="Corrochano L.M."/>
            <person name="Kuo A."/>
            <person name="Marcet-Houben M."/>
            <person name="Polaino S."/>
            <person name="Salamov A."/>
            <person name="Villalobos J.M."/>
            <person name="Alvarez M.I."/>
            <person name="Avalos J."/>
            <person name="Benito E.P."/>
            <person name="Benoit I."/>
            <person name="Burger G."/>
            <person name="Camino L.P."/>
            <person name="Canovas D."/>
            <person name="Cerda-Olmedo E."/>
            <person name="Cheng J.-F."/>
            <person name="Dominguez A."/>
            <person name="Elias M."/>
            <person name="Eslava A.P."/>
            <person name="Glaser F."/>
            <person name="Grimwood J."/>
            <person name="Gutierrez G."/>
            <person name="Heitman J."/>
            <person name="Henrissat B."/>
            <person name="Iturriaga E.A."/>
            <person name="Lang B.F."/>
            <person name="Lavin J.L."/>
            <person name="Lee S."/>
            <person name="Li W."/>
            <person name="Lindquist E."/>
            <person name="Lopez-Garcia S."/>
            <person name="Luque E.M."/>
            <person name="Marcos A.T."/>
            <person name="Martin J."/>
            <person name="McCluskey K."/>
            <person name="Medina H.R."/>
            <person name="Miralles-Duran A."/>
            <person name="Miyazaki A."/>
            <person name="Munoz-Torres E."/>
            <person name="Oguiza J.A."/>
            <person name="Ohm R."/>
            <person name="Olmedo M."/>
            <person name="Orejas M."/>
            <person name="Ortiz-Castellanos L."/>
            <person name="Pisabarro A.G."/>
            <person name="Rodriguez-Romero J."/>
            <person name="Ruiz-Herrera J."/>
            <person name="Ruiz-Vazquez R."/>
            <person name="Sanz C."/>
            <person name="Schackwitz W."/>
            <person name="Schmutz J."/>
            <person name="Shahriari M."/>
            <person name="Shelest E."/>
            <person name="Silva-Franco F."/>
            <person name="Soanes D."/>
            <person name="Syed K."/>
            <person name="Tagua V.G."/>
            <person name="Talbot N.J."/>
            <person name="Thon M."/>
            <person name="De vries R.P."/>
            <person name="Wiebenga A."/>
            <person name="Yadav J.S."/>
            <person name="Braun E.L."/>
            <person name="Baker S."/>
            <person name="Garre V."/>
            <person name="Horwitz B."/>
            <person name="Torres-Martinez S."/>
            <person name="Idnurm A."/>
            <person name="Herrera-Estrella A."/>
            <person name="Gabaldon T."/>
            <person name="Grigoriev I.V."/>
        </authorList>
    </citation>
    <scope>NUCLEOTIDE SEQUENCE [LARGE SCALE GENOMIC DNA]</scope>
    <source>
        <strain evidence="4">NRRL 1555(-)</strain>
    </source>
</reference>
<dbReference type="AlphaFoldDB" id="A0A162PZE1"/>
<feature type="compositionally biased region" description="Polar residues" evidence="1">
    <location>
        <begin position="64"/>
        <end position="92"/>
    </location>
</feature>
<gene>
    <name evidence="3" type="ORF">PHYBLDRAFT_185487</name>
</gene>
<dbReference type="GeneID" id="28999988"/>
<dbReference type="SUPFAM" id="SSF54695">
    <property type="entry name" value="POZ domain"/>
    <property type="match status" value="2"/>
</dbReference>
<dbReference type="PANTHER" id="PTHR31758:SF2">
    <property type="entry name" value="BTB_POZ DOMAIN-CONTAINING PROTEIN YLR108C"/>
    <property type="match status" value="1"/>
</dbReference>
<keyword evidence="4" id="KW-1185">Reference proteome</keyword>
<feature type="domain" description="BTB" evidence="2">
    <location>
        <begin position="108"/>
        <end position="203"/>
    </location>
</feature>
<dbReference type="Proteomes" id="UP000077315">
    <property type="component" value="Unassembled WGS sequence"/>
</dbReference>
<accession>A0A162PZE1</accession>